<keyword evidence="5" id="KW-1185">Reference proteome</keyword>
<proteinExistence type="predicted"/>
<dbReference type="GO" id="GO:0032259">
    <property type="term" value="P:methylation"/>
    <property type="evidence" value="ECO:0007669"/>
    <property type="project" value="UniProtKB-KW"/>
</dbReference>
<dbReference type="PANTHER" id="PTHR43167:SF1">
    <property type="entry name" value="PUTATIVE (AFU_ORTHOLOGUE AFUA_6G01830)-RELATED"/>
    <property type="match status" value="1"/>
</dbReference>
<keyword evidence="1 4" id="KW-0489">Methyltransferase</keyword>
<evidence type="ECO:0000313" key="4">
    <source>
        <dbReference type="EMBL" id="MDF0602821.1"/>
    </source>
</evidence>
<dbReference type="Pfam" id="PF13578">
    <property type="entry name" value="Methyltransf_24"/>
    <property type="match status" value="1"/>
</dbReference>
<dbReference type="InterPro" id="IPR002935">
    <property type="entry name" value="SAM_O-MeTrfase"/>
</dbReference>
<dbReference type="PANTHER" id="PTHR43167">
    <property type="entry name" value="PUTATIVE (AFU_ORTHOLOGUE AFUA_6G01830)-RELATED"/>
    <property type="match status" value="1"/>
</dbReference>
<dbReference type="GO" id="GO:0008171">
    <property type="term" value="F:O-methyltransferase activity"/>
    <property type="evidence" value="ECO:0007669"/>
    <property type="project" value="InterPro"/>
</dbReference>
<reference evidence="4" key="1">
    <citation type="submission" date="2023-03" db="EMBL/GenBank/DDBJ databases">
        <title>Multiphase analysis and comparison of six strains from genera Psychromarinibacter, Lutimaribacter, and Maritimibacter, including a novel species: Psychromarinibacter sediminicola sp. nov.</title>
        <authorList>
            <person name="Wang Y.-H."/>
            <person name="Ye M.-Q."/>
            <person name="Du Z.-J."/>
        </authorList>
    </citation>
    <scope>NUCLEOTIDE SEQUENCE</scope>
    <source>
        <strain evidence="4">C21-152</strain>
    </source>
</reference>
<dbReference type="Proteomes" id="UP001220964">
    <property type="component" value="Unassembled WGS sequence"/>
</dbReference>
<sequence length="204" mass="21779">MDWHPDDAAIAAELARLRDAAQAARGGFRPEENTDDLVRLGSAYLAVSPEEGKLLYMLARAAGARQVVEFGASFGLSTLCLAAAVRKAGGRLITTEVHPDKCAALRESFARAGVEDCVTLLEGDARETLAGVEGPVDLVFLDGWKSMYLPVLELLRPRLRDGALVVADNVDHAAAQDYVAHVSDPASGFVTHRHGDMGLSLREG</sequence>
<dbReference type="CDD" id="cd02440">
    <property type="entry name" value="AdoMet_MTases"/>
    <property type="match status" value="1"/>
</dbReference>
<evidence type="ECO:0000256" key="3">
    <source>
        <dbReference type="ARBA" id="ARBA00022691"/>
    </source>
</evidence>
<dbReference type="InterPro" id="IPR029063">
    <property type="entry name" value="SAM-dependent_MTases_sf"/>
</dbReference>
<keyword evidence="3" id="KW-0949">S-adenosyl-L-methionine</keyword>
<dbReference type="PROSITE" id="PS51682">
    <property type="entry name" value="SAM_OMT_I"/>
    <property type="match status" value="1"/>
</dbReference>
<dbReference type="AlphaFoldDB" id="A0AAE3NVJ7"/>
<comment type="caution">
    <text evidence="4">The sequence shown here is derived from an EMBL/GenBank/DDBJ whole genome shotgun (WGS) entry which is preliminary data.</text>
</comment>
<dbReference type="EC" id="2.1.1.-" evidence="4"/>
<evidence type="ECO:0000256" key="2">
    <source>
        <dbReference type="ARBA" id="ARBA00022679"/>
    </source>
</evidence>
<dbReference type="SUPFAM" id="SSF53335">
    <property type="entry name" value="S-adenosyl-L-methionine-dependent methyltransferases"/>
    <property type="match status" value="1"/>
</dbReference>
<dbReference type="RefSeq" id="WP_275568946.1">
    <property type="nucleotide sequence ID" value="NZ_JARGYC010000062.1"/>
</dbReference>
<evidence type="ECO:0000313" key="5">
    <source>
        <dbReference type="Proteomes" id="UP001220964"/>
    </source>
</evidence>
<protein>
    <submittedName>
        <fullName evidence="4">Class I SAM-dependent methyltransferase</fullName>
        <ecNumber evidence="4">2.1.1.-</ecNumber>
    </submittedName>
</protein>
<name>A0AAE3NVJ7_9RHOB</name>
<dbReference type="Gene3D" id="3.40.50.150">
    <property type="entry name" value="Vaccinia Virus protein VP39"/>
    <property type="match status" value="1"/>
</dbReference>
<gene>
    <name evidence="4" type="ORF">P1J78_18935</name>
</gene>
<organism evidence="4 5">
    <name type="scientific">Psychromarinibacter sediminicola</name>
    <dbReference type="NCBI Taxonomy" id="3033385"/>
    <lineage>
        <taxon>Bacteria</taxon>
        <taxon>Pseudomonadati</taxon>
        <taxon>Pseudomonadota</taxon>
        <taxon>Alphaproteobacteria</taxon>
        <taxon>Rhodobacterales</taxon>
        <taxon>Paracoccaceae</taxon>
        <taxon>Psychromarinibacter</taxon>
    </lineage>
</organism>
<dbReference type="EMBL" id="JARGYC010000062">
    <property type="protein sequence ID" value="MDF0602821.1"/>
    <property type="molecule type" value="Genomic_DNA"/>
</dbReference>
<keyword evidence="2 4" id="KW-0808">Transferase</keyword>
<accession>A0AAE3NVJ7</accession>
<evidence type="ECO:0000256" key="1">
    <source>
        <dbReference type="ARBA" id="ARBA00022603"/>
    </source>
</evidence>